<gene>
    <name evidence="3" type="ORF">CGGC5_10856</name>
</gene>
<evidence type="ECO:0000256" key="1">
    <source>
        <dbReference type="SAM" id="MobiDB-lite"/>
    </source>
</evidence>
<evidence type="ECO:0000259" key="2">
    <source>
        <dbReference type="PROSITE" id="PS50181"/>
    </source>
</evidence>
<dbReference type="SMART" id="SM00256">
    <property type="entry name" value="FBOX"/>
    <property type="match status" value="2"/>
</dbReference>
<feature type="compositionally biased region" description="Basic and acidic residues" evidence="1">
    <location>
        <begin position="1432"/>
        <end position="1446"/>
    </location>
</feature>
<feature type="domain" description="F-box" evidence="2">
    <location>
        <begin position="876"/>
        <end position="922"/>
    </location>
</feature>
<dbReference type="SUPFAM" id="SSF81383">
    <property type="entry name" value="F-box domain"/>
    <property type="match status" value="2"/>
</dbReference>
<dbReference type="Gene3D" id="1.20.1280.50">
    <property type="match status" value="1"/>
</dbReference>
<evidence type="ECO:0000313" key="3">
    <source>
        <dbReference type="EMBL" id="ELA28483.1"/>
    </source>
</evidence>
<sequence length="1460" mass="164616">MTTLGVGDYRCAICGGPLQKPPIALRSKAKDEVSGIDAGDEAYRGLDPAYFDDCDISWVEEVRFLGFNPKAPSSTEKAFLTGRGRLEEGIIMAERGNDVNAPHSEFGFGEYRLYYDSTRLDAVFPLHSVCHSEIWRHLLLQHDIQDHNDMLYNVMFELSHGQSPLALELDYGIDMSPAFKLVPGEIFILMNPGSAYSEWRLMSLGNIDTSEYNHIWTPRQKTECDFLRNLPPEVLLEVASYLDTTSIFRAVEVFDRLLSIVTGNWSFWKGHLRAHMQWFNQAYEDAKEAESKGEKPDLMLWAYVLQPDKPGSALSLTMHNRKRIWSICEEISRRYMAKWKREESEWYQNGTATSIINASHCDQLVSVQGNSAAKAKIFAYFDINSGLVGLSYQPCDEPPRYFGRSGLEGLEETAFIASPTEPNHDAGIYKELVRIGDKASTLRKAVGQVNQGQGIIGFVLHTTCTEANAVSLKYTDFRYITLPNFFSICISAVTAIFDDGERLVLGSMGEAGVRRRVCHRALLLPDHADSEFVGILGQTIGQIGQEEISRLGMLHALFESKQSLKSADEEAPNHNMLAKHLWAETSAVFQGRWIWECDDWLKLDMLEDSGTPPSNYDPWISLPFIKHGLLSRVSFLFESVNMVGNSRRDYRCAVCGAPFRRPKIAKSSKSRGKAAGTQAPEEEYEGLDPAFFNHRSLDWLSEARVIGTHSHEGIGLNRAFVSEPGTVSSTRGFIMGEPEWGREENADVNTPHSNLSEFRCYHDPGQLDPVFPFHKSCYRILDSYAGSYNSDENRTDGIYDALYELSHNHDALALNLDYDTKIDNTFQNVFVPGIIAADPNARLFRMSFSIEGKIEKRYWDDLLLSTLLEPAEASPTDVFRSLPPEIVFYIISFMDLRSIFRSLKASPAVYELISNNFNFLKRQLTKHFPWYNDLNWYDDDLREYIVYGHPDLKGSDLMRVAFQLQEMPKLDNLDMISMANERRIHQVCKHIADKIQVRSEFRQQRQQKYMKDEDEAEDIEFEDDMYDWPFCSIKADSHCFQLSVVHGITNQRDRDLRSIYWAKSIEEFQHTRIFEAYFDDTLGLVGLSFAPFGETSVEIGPDRDVTGIVLHMTGTNPSAYENPFNELEMTSSAEAPPVVIPGLTLGPNWRRNHLSLELLTAPFINNETLDAEEAGSININPLAELLCKDSSALRWDRWIWQCNSFLWLNNLIPEITREVESNIFNNDIVPNELIAWIDAVGNVTLKRLSGWLAPTGSPLPAPENCGIPGRRDPRKYNLCGLRAELSSGDVETIGATEIIGACWPEEELVHFDVDVENGEEINEIGVASDAGDMPAMRTNRDREMLFARGSDLPDQWNVRQKIEIHGDLIYGVVMGFGQPSGWVITHGLGGAQESASRESPNSEFRASFAGMSYIGALTGFLEDGGSDEDEAGERGAERDSNDKDDGGDGLVGNLEEANEE</sequence>
<feature type="domain" description="F-box" evidence="2">
    <location>
        <begin position="224"/>
        <end position="271"/>
    </location>
</feature>
<feature type="region of interest" description="Disordered" evidence="1">
    <location>
        <begin position="1419"/>
        <end position="1460"/>
    </location>
</feature>
<accession>L2FRZ2</accession>
<dbReference type="PROSITE" id="PS50181">
    <property type="entry name" value="FBOX"/>
    <property type="match status" value="2"/>
</dbReference>
<name>L2FRZ2_COLFN</name>
<dbReference type="STRING" id="1213859.L2FRZ2"/>
<dbReference type="InterPro" id="IPR036047">
    <property type="entry name" value="F-box-like_dom_sf"/>
</dbReference>
<reference evidence="3" key="1">
    <citation type="submission" date="2012-08" db="EMBL/GenBank/DDBJ databases">
        <title>Genome analysis of Colletotrichum orbiculare and Colletotrichum fructicola.</title>
        <authorList>
            <person name="Gan P.H.P."/>
            <person name="Ikeda K."/>
            <person name="Irieda H."/>
            <person name="Narusaka M."/>
            <person name="O'Connell R.J."/>
            <person name="Narusaka Y."/>
            <person name="Takano Y."/>
            <person name="Kubo Y."/>
            <person name="Shirasu K."/>
        </authorList>
    </citation>
    <scope>NUCLEOTIDE SEQUENCE</scope>
    <source>
        <strain evidence="3">Nara gc5</strain>
    </source>
</reference>
<organism evidence="3">
    <name type="scientific">Colletotrichum fructicola (strain Nara gc5)</name>
    <name type="common">Anthracnose fungus</name>
    <name type="synonym">Colletotrichum gloeosporioides (strain Nara gc5)</name>
    <dbReference type="NCBI Taxonomy" id="1213859"/>
    <lineage>
        <taxon>Eukaryota</taxon>
        <taxon>Fungi</taxon>
        <taxon>Dikarya</taxon>
        <taxon>Ascomycota</taxon>
        <taxon>Pezizomycotina</taxon>
        <taxon>Sordariomycetes</taxon>
        <taxon>Hypocreomycetidae</taxon>
        <taxon>Glomerellales</taxon>
        <taxon>Glomerellaceae</taxon>
        <taxon>Colletotrichum</taxon>
        <taxon>Colletotrichum gloeosporioides species complex</taxon>
    </lineage>
</organism>
<dbReference type="InterPro" id="IPR001810">
    <property type="entry name" value="F-box_dom"/>
</dbReference>
<protein>
    <submittedName>
        <fullName evidence="3">F-box domain protein</fullName>
    </submittedName>
</protein>
<dbReference type="HOGENOM" id="CLU_250790_0_0_1"/>
<proteinExistence type="predicted"/>
<dbReference type="EMBL" id="KB020918">
    <property type="protein sequence ID" value="ELA28483.1"/>
    <property type="molecule type" value="Genomic_DNA"/>
</dbReference>